<accession>A0A0K8SZ23</accession>
<dbReference type="SUPFAM" id="SSF57625">
    <property type="entry name" value="Invertebrate chitin-binding proteins"/>
    <property type="match status" value="1"/>
</dbReference>
<feature type="domain" description="Chitin-binding type-2" evidence="1">
    <location>
        <begin position="195"/>
        <end position="258"/>
    </location>
</feature>
<dbReference type="Pfam" id="PF01607">
    <property type="entry name" value="CBM_14"/>
    <property type="match status" value="1"/>
</dbReference>
<feature type="non-terminal residue" evidence="2">
    <location>
        <position position="1"/>
    </location>
</feature>
<protein>
    <recommendedName>
        <fullName evidence="1">Chitin-binding type-2 domain-containing protein</fullName>
    </recommendedName>
</protein>
<evidence type="ECO:0000259" key="1">
    <source>
        <dbReference type="PROSITE" id="PS50940"/>
    </source>
</evidence>
<dbReference type="AlphaFoldDB" id="A0A0K8SZ23"/>
<dbReference type="EMBL" id="GBRD01007304">
    <property type="protein sequence ID" value="JAG58517.1"/>
    <property type="molecule type" value="Transcribed_RNA"/>
</dbReference>
<dbReference type="GO" id="GO:0008061">
    <property type="term" value="F:chitin binding"/>
    <property type="evidence" value="ECO:0007669"/>
    <property type="project" value="InterPro"/>
</dbReference>
<reference evidence="2" key="1">
    <citation type="submission" date="2014-09" db="EMBL/GenBank/DDBJ databases">
        <authorList>
            <person name="Magalhaes I.L.F."/>
            <person name="Oliveira U."/>
            <person name="Santos F.R."/>
            <person name="Vidigal T.H.D.A."/>
            <person name="Brescovit A.D."/>
            <person name="Santos A.J."/>
        </authorList>
    </citation>
    <scope>NUCLEOTIDE SEQUENCE</scope>
</reference>
<dbReference type="InterPro" id="IPR036508">
    <property type="entry name" value="Chitin-bd_dom_sf"/>
</dbReference>
<name>A0A0K8SZ23_LYGHE</name>
<dbReference type="Gene3D" id="2.170.140.10">
    <property type="entry name" value="Chitin binding domain"/>
    <property type="match status" value="1"/>
</dbReference>
<dbReference type="InterPro" id="IPR002557">
    <property type="entry name" value="Chitin-bd_dom"/>
</dbReference>
<evidence type="ECO:0000313" key="2">
    <source>
        <dbReference type="EMBL" id="JAG58517.1"/>
    </source>
</evidence>
<organism evidence="2">
    <name type="scientific">Lygus hesperus</name>
    <name type="common">Western plant bug</name>
    <dbReference type="NCBI Taxonomy" id="30085"/>
    <lineage>
        <taxon>Eukaryota</taxon>
        <taxon>Metazoa</taxon>
        <taxon>Ecdysozoa</taxon>
        <taxon>Arthropoda</taxon>
        <taxon>Hexapoda</taxon>
        <taxon>Insecta</taxon>
        <taxon>Pterygota</taxon>
        <taxon>Neoptera</taxon>
        <taxon>Paraneoptera</taxon>
        <taxon>Hemiptera</taxon>
        <taxon>Heteroptera</taxon>
        <taxon>Panheteroptera</taxon>
        <taxon>Cimicomorpha</taxon>
        <taxon>Miridae</taxon>
        <taxon>Mirini</taxon>
        <taxon>Lygus</taxon>
    </lineage>
</organism>
<dbReference type="PROSITE" id="PS50940">
    <property type="entry name" value="CHIT_BIND_II"/>
    <property type="match status" value="1"/>
</dbReference>
<sequence length="321" mass="34657">IVYDTQVYKSGLLERRCQFYPSTMRLFIILISTVFGVAVSERNCTQPGIILSSDPHKFLVCALRNGTLQTIVNECSKGLVFDIVHKKCTSLKMTSLLALGNNDTTLLATVGSSGISSPPVEPPLPCKNPGAMCDTCSTLSFCVGTPAAPGAILPYNTQKILTLTCEPGSVCVTGAGCLKLSPALKNGTGLCKQGSFRCGDVGTYPDLYDCTKYHRCETDASGQLIDTPGQCTGSEYGNRWSPVNSQCGWPENVEACRKYPVPLCTYELEMGSAGGQIYYICIVDRTKNTLSPVMFRCQRDFVFDPSSYSCRGTDVTTTTPP</sequence>
<dbReference type="GO" id="GO:0005576">
    <property type="term" value="C:extracellular region"/>
    <property type="evidence" value="ECO:0007669"/>
    <property type="project" value="InterPro"/>
</dbReference>
<proteinExistence type="predicted"/>
<dbReference type="SMART" id="SM00494">
    <property type="entry name" value="ChtBD2"/>
    <property type="match status" value="2"/>
</dbReference>